<dbReference type="Proteomes" id="UP001305521">
    <property type="component" value="Chromosome"/>
</dbReference>
<proteinExistence type="predicted"/>
<evidence type="ECO:0000313" key="2">
    <source>
        <dbReference type="EMBL" id="WPB84736.1"/>
    </source>
</evidence>
<evidence type="ECO:0000259" key="1">
    <source>
        <dbReference type="Pfam" id="PF08241"/>
    </source>
</evidence>
<dbReference type="InterPro" id="IPR013216">
    <property type="entry name" value="Methyltransf_11"/>
</dbReference>
<gene>
    <name evidence="2" type="ORF">R9Z33_21915</name>
</gene>
<sequence length="229" mass="25611">MFVRQKRSIRETYPCQSCRSTLRYRVQAEAILNHYSSLAAPDLTSLVKMPGFRNLVIFEPGISGPFRAIFKGLPHYTKSFYWSDLASGAMRDGVTNQDLMALSLADASVDLVITSDIFEHVRHPYRAFAEISRVLKPGGAHIFTIPTASPLAPKTVKRVDVDGDEDVFLLPEVYHGDGKGGRSLVYNDFGMDMLDELEKLATTTTIFSYPYNERPVRSALAFVSVKKHS</sequence>
<keyword evidence="2" id="KW-0808">Transferase</keyword>
<dbReference type="GO" id="GO:0032259">
    <property type="term" value="P:methylation"/>
    <property type="evidence" value="ECO:0007669"/>
    <property type="project" value="UniProtKB-KW"/>
</dbReference>
<dbReference type="RefSeq" id="WP_318648700.1">
    <property type="nucleotide sequence ID" value="NZ_CP137852.1"/>
</dbReference>
<protein>
    <submittedName>
        <fullName evidence="2">Class I SAM-dependent methyltransferase</fullName>
    </submittedName>
</protein>
<accession>A0ABZ0PGH2</accession>
<keyword evidence="3" id="KW-1185">Reference proteome</keyword>
<dbReference type="SUPFAM" id="SSF53335">
    <property type="entry name" value="S-adenosyl-L-methionine-dependent methyltransferases"/>
    <property type="match status" value="1"/>
</dbReference>
<dbReference type="GO" id="GO:0008168">
    <property type="term" value="F:methyltransferase activity"/>
    <property type="evidence" value="ECO:0007669"/>
    <property type="project" value="UniProtKB-KW"/>
</dbReference>
<reference evidence="2 3" key="1">
    <citation type="submission" date="2023-11" db="EMBL/GenBank/DDBJ databases">
        <title>Arctic aerobic anoxygenic photoheterotroph Sediminicoccus rosea KRV36 adapts its photosynthesis to long days of polar summer.</title>
        <authorList>
            <person name="Tomasch J."/>
            <person name="Kopejtka K."/>
            <person name="Bily T."/>
            <person name="Gardiner A.T."/>
            <person name="Gardian Z."/>
            <person name="Shivaramu S."/>
            <person name="Koblizek M."/>
            <person name="Engelhardt F."/>
            <person name="Kaftan D."/>
        </authorList>
    </citation>
    <scope>NUCLEOTIDE SEQUENCE [LARGE SCALE GENOMIC DNA]</scope>
    <source>
        <strain evidence="2 3">R-30</strain>
    </source>
</reference>
<organism evidence="2 3">
    <name type="scientific">Sediminicoccus rosea</name>
    <dbReference type="NCBI Taxonomy" id="1225128"/>
    <lineage>
        <taxon>Bacteria</taxon>
        <taxon>Pseudomonadati</taxon>
        <taxon>Pseudomonadota</taxon>
        <taxon>Alphaproteobacteria</taxon>
        <taxon>Acetobacterales</taxon>
        <taxon>Roseomonadaceae</taxon>
        <taxon>Sediminicoccus</taxon>
    </lineage>
</organism>
<dbReference type="EMBL" id="CP137852">
    <property type="protein sequence ID" value="WPB84736.1"/>
    <property type="molecule type" value="Genomic_DNA"/>
</dbReference>
<dbReference type="InterPro" id="IPR029063">
    <property type="entry name" value="SAM-dependent_MTases_sf"/>
</dbReference>
<evidence type="ECO:0000313" key="3">
    <source>
        <dbReference type="Proteomes" id="UP001305521"/>
    </source>
</evidence>
<name>A0ABZ0PGH2_9PROT</name>
<keyword evidence="2" id="KW-0489">Methyltransferase</keyword>
<dbReference type="Gene3D" id="3.40.50.150">
    <property type="entry name" value="Vaccinia Virus protein VP39"/>
    <property type="match status" value="1"/>
</dbReference>
<dbReference type="Pfam" id="PF08241">
    <property type="entry name" value="Methyltransf_11"/>
    <property type="match status" value="1"/>
</dbReference>
<feature type="domain" description="Methyltransferase type 11" evidence="1">
    <location>
        <begin position="95"/>
        <end position="143"/>
    </location>
</feature>